<dbReference type="OrthoDB" id="8480037at2"/>
<dbReference type="AlphaFoldDB" id="A0A6I4W8U3"/>
<evidence type="ECO:0000256" key="2">
    <source>
        <dbReference type="ARBA" id="ARBA00022801"/>
    </source>
</evidence>
<comment type="similarity">
    <text evidence="1">Belongs to the thioesterase family.</text>
</comment>
<dbReference type="Gene3D" id="3.40.50.1820">
    <property type="entry name" value="alpha/beta hydrolase"/>
    <property type="match status" value="1"/>
</dbReference>
<comment type="caution">
    <text evidence="4">The sequence shown here is derived from an EMBL/GenBank/DDBJ whole genome shotgun (WGS) entry which is preliminary data.</text>
</comment>
<dbReference type="Pfam" id="PF00975">
    <property type="entry name" value="Thioesterase"/>
    <property type="match status" value="1"/>
</dbReference>
<gene>
    <name evidence="4" type="ORF">GQ466_24585</name>
</gene>
<name>A0A6I4W8U3_9ACTN</name>
<dbReference type="GO" id="GO:0008610">
    <property type="term" value="P:lipid biosynthetic process"/>
    <property type="evidence" value="ECO:0007669"/>
    <property type="project" value="TreeGrafter"/>
</dbReference>
<dbReference type="SUPFAM" id="SSF53474">
    <property type="entry name" value="alpha/beta-Hydrolases"/>
    <property type="match status" value="1"/>
</dbReference>
<dbReference type="GO" id="GO:0016787">
    <property type="term" value="F:hydrolase activity"/>
    <property type="evidence" value="ECO:0007669"/>
    <property type="project" value="UniProtKB-KW"/>
</dbReference>
<dbReference type="InterPro" id="IPR001031">
    <property type="entry name" value="Thioesterase"/>
</dbReference>
<accession>A0A6I4W8U3</accession>
<evidence type="ECO:0000313" key="5">
    <source>
        <dbReference type="Proteomes" id="UP000431901"/>
    </source>
</evidence>
<dbReference type="EMBL" id="WUTW01000006">
    <property type="protein sequence ID" value="MXQ67199.1"/>
    <property type="molecule type" value="Genomic_DNA"/>
</dbReference>
<dbReference type="InterPro" id="IPR029058">
    <property type="entry name" value="AB_hydrolase_fold"/>
</dbReference>
<reference evidence="4 5" key="1">
    <citation type="submission" date="2019-12" db="EMBL/GenBank/DDBJ databases">
        <title>Nocardia macrotermitis sp. nov. and Nocardia aurantia sp. nov., isolated from the gut of the fungus growing-termite Macrotermes natalensis.</title>
        <authorList>
            <person name="Christine B."/>
            <person name="Rene B."/>
        </authorList>
    </citation>
    <scope>NUCLEOTIDE SEQUENCE [LARGE SCALE GENOMIC DNA]</scope>
    <source>
        <strain evidence="4 5">DSM 102126</strain>
    </source>
</reference>
<dbReference type="PANTHER" id="PTHR11487">
    <property type="entry name" value="THIOESTERASE"/>
    <property type="match status" value="1"/>
</dbReference>
<dbReference type="InterPro" id="IPR020802">
    <property type="entry name" value="TesA-like"/>
</dbReference>
<dbReference type="InterPro" id="IPR012223">
    <property type="entry name" value="TEII"/>
</dbReference>
<sequence>MGTAVNDAAWIRRFHPGPEGVPLVVCFPHAGGSASFYHPLSAALAPHAEMLAVQYPGRQDRRSEPFAATIGELADRIAAALRPWRDRPLALFGHSMGALVAFETARRLEDVPVLYASGRRAPSLKRPETVHARDDAGLLAELRHLAGTQAELLGDEELLGLILPSLRADYAALDAYRLPADAEPLDCPVTVLVGDDDPVTPVDEARAWEAHTTGPFDLRVFPGGHFFVADQRAAVAALILDGLGAGAAR</sequence>
<evidence type="ECO:0000256" key="1">
    <source>
        <dbReference type="ARBA" id="ARBA00007169"/>
    </source>
</evidence>
<evidence type="ECO:0000259" key="3">
    <source>
        <dbReference type="SMART" id="SM00824"/>
    </source>
</evidence>
<evidence type="ECO:0000313" key="4">
    <source>
        <dbReference type="EMBL" id="MXQ67199.1"/>
    </source>
</evidence>
<keyword evidence="5" id="KW-1185">Reference proteome</keyword>
<feature type="domain" description="Thioesterase TesA-like" evidence="3">
    <location>
        <begin position="25"/>
        <end position="243"/>
    </location>
</feature>
<proteinExistence type="inferred from homology"/>
<dbReference type="SMART" id="SM00824">
    <property type="entry name" value="PKS_TE"/>
    <property type="match status" value="1"/>
</dbReference>
<keyword evidence="2 4" id="KW-0378">Hydrolase</keyword>
<dbReference type="Proteomes" id="UP000431901">
    <property type="component" value="Unassembled WGS sequence"/>
</dbReference>
<organism evidence="4 5">
    <name type="scientific">Actinomadura rayongensis</name>
    <dbReference type="NCBI Taxonomy" id="1429076"/>
    <lineage>
        <taxon>Bacteria</taxon>
        <taxon>Bacillati</taxon>
        <taxon>Actinomycetota</taxon>
        <taxon>Actinomycetes</taxon>
        <taxon>Streptosporangiales</taxon>
        <taxon>Thermomonosporaceae</taxon>
        <taxon>Actinomadura</taxon>
    </lineage>
</organism>
<dbReference type="PANTHER" id="PTHR11487:SF0">
    <property type="entry name" value="S-ACYL FATTY ACID SYNTHASE THIOESTERASE, MEDIUM CHAIN"/>
    <property type="match status" value="1"/>
</dbReference>
<protein>
    <submittedName>
        <fullName evidence="4">Alpha/beta fold hydrolase</fullName>
    </submittedName>
</protein>